<keyword evidence="6 7" id="KW-0961">Cell wall biogenesis/degradation</keyword>
<evidence type="ECO:0000256" key="2">
    <source>
        <dbReference type="ARBA" id="ARBA00022692"/>
    </source>
</evidence>
<evidence type="ECO:0000256" key="3">
    <source>
        <dbReference type="ARBA" id="ARBA00022989"/>
    </source>
</evidence>
<name>A0A1G1ZNT3_9BACT</name>
<dbReference type="Pfam" id="PF02618">
    <property type="entry name" value="YceG"/>
    <property type="match status" value="1"/>
</dbReference>
<sequence>MLKIRILKIVCLGFSALIISFFLYFLQSPSGVEQSKEFRVVKGEGLAEIAAGLEADYLIRSPAAFKIYAFVSGSARHLKPGDYFLSPSWSVPKIVKKLVAGIPEDVIITVIEGETVADINVKLGILGILREEEELAQKLEGYLFPDTYRFFLDSSLEEIEKKFSENFNKKALSTLETKTSYQLPVTDYQILIMASLIEKEIPFSDDRFLVSGILWKRLKSGMALQVDASICYAKLRTSSGCRLSKSDFDIDSVYNTYKYAGLPPTPIGNPGLDAIYAALHPRPSEYWYYLSDPKTKKTIFSETLDEHNDNRAKYLGI</sequence>
<evidence type="ECO:0000256" key="4">
    <source>
        <dbReference type="ARBA" id="ARBA00023136"/>
    </source>
</evidence>
<accession>A0A1G1ZNT3</accession>
<reference evidence="8 9" key="1">
    <citation type="journal article" date="2016" name="Nat. Commun.">
        <title>Thousands of microbial genomes shed light on interconnected biogeochemical processes in an aquifer system.</title>
        <authorList>
            <person name="Anantharaman K."/>
            <person name="Brown C.T."/>
            <person name="Hug L.A."/>
            <person name="Sharon I."/>
            <person name="Castelle C.J."/>
            <person name="Probst A.J."/>
            <person name="Thomas B.C."/>
            <person name="Singh A."/>
            <person name="Wilkins M.J."/>
            <person name="Karaoz U."/>
            <person name="Brodie E.L."/>
            <person name="Williams K.H."/>
            <person name="Hubbard S.S."/>
            <person name="Banfield J.F."/>
        </authorList>
    </citation>
    <scope>NUCLEOTIDE SEQUENCE [LARGE SCALE GENOMIC DNA]</scope>
</reference>
<evidence type="ECO:0000256" key="6">
    <source>
        <dbReference type="ARBA" id="ARBA00023316"/>
    </source>
</evidence>
<feature type="transmembrane region" description="Helical" evidence="7">
    <location>
        <begin position="7"/>
        <end position="26"/>
    </location>
</feature>
<dbReference type="EC" id="4.2.2.29" evidence="7"/>
<evidence type="ECO:0000313" key="8">
    <source>
        <dbReference type="EMBL" id="OGY66165.1"/>
    </source>
</evidence>
<feature type="site" description="Important for catalytic activity" evidence="7">
    <location>
        <position position="200"/>
    </location>
</feature>
<dbReference type="Proteomes" id="UP000177942">
    <property type="component" value="Unassembled WGS sequence"/>
</dbReference>
<comment type="subcellular location">
    <subcellularLocation>
        <location evidence="7">Cell membrane</location>
        <topology evidence="7">Single-pass membrane protein</topology>
    </subcellularLocation>
</comment>
<proteinExistence type="inferred from homology"/>
<dbReference type="HAMAP" id="MF_02065">
    <property type="entry name" value="MltG"/>
    <property type="match status" value="1"/>
</dbReference>
<keyword evidence="1 7" id="KW-1003">Cell membrane</keyword>
<comment type="similarity">
    <text evidence="7">Belongs to the transglycosylase MltG family.</text>
</comment>
<keyword evidence="4 7" id="KW-0472">Membrane</keyword>
<dbReference type="EMBL" id="MHJJ01000004">
    <property type="protein sequence ID" value="OGY66165.1"/>
    <property type="molecule type" value="Genomic_DNA"/>
</dbReference>
<dbReference type="NCBIfam" id="TIGR00247">
    <property type="entry name" value="endolytic transglycosylase MltG"/>
    <property type="match status" value="1"/>
</dbReference>
<evidence type="ECO:0000256" key="1">
    <source>
        <dbReference type="ARBA" id="ARBA00022475"/>
    </source>
</evidence>
<keyword evidence="2 7" id="KW-0812">Transmembrane</keyword>
<evidence type="ECO:0000256" key="5">
    <source>
        <dbReference type="ARBA" id="ARBA00023239"/>
    </source>
</evidence>
<keyword evidence="3 7" id="KW-1133">Transmembrane helix</keyword>
<protein>
    <recommendedName>
        <fullName evidence="7">Endolytic murein transglycosylase</fullName>
        <ecNumber evidence="7">4.2.2.29</ecNumber>
    </recommendedName>
    <alternativeName>
        <fullName evidence="7">Peptidoglycan lytic transglycosylase</fullName>
    </alternativeName>
    <alternativeName>
        <fullName evidence="7">Peptidoglycan polymerization terminase</fullName>
    </alternativeName>
</protein>
<dbReference type="Gene3D" id="3.30.1490.480">
    <property type="entry name" value="Endolytic murein transglycosylase"/>
    <property type="match status" value="1"/>
</dbReference>
<dbReference type="GO" id="GO:0008932">
    <property type="term" value="F:lytic endotransglycosylase activity"/>
    <property type="evidence" value="ECO:0007669"/>
    <property type="project" value="UniProtKB-UniRule"/>
</dbReference>
<dbReference type="PANTHER" id="PTHR30518:SF2">
    <property type="entry name" value="ENDOLYTIC MUREIN TRANSGLYCOSYLASE"/>
    <property type="match status" value="1"/>
</dbReference>
<dbReference type="GO" id="GO:0071555">
    <property type="term" value="P:cell wall organization"/>
    <property type="evidence" value="ECO:0007669"/>
    <property type="project" value="UniProtKB-KW"/>
</dbReference>
<dbReference type="STRING" id="1798407.A3A16_02595"/>
<keyword evidence="5 7" id="KW-0456">Lyase</keyword>
<gene>
    <name evidence="7" type="primary">mltG</name>
    <name evidence="8" type="ORF">A3A16_02595</name>
</gene>
<dbReference type="AlphaFoldDB" id="A0A1G1ZNT3"/>
<comment type="caution">
    <text evidence="8">The sequence shown here is derived from an EMBL/GenBank/DDBJ whole genome shotgun (WGS) entry which is preliminary data.</text>
</comment>
<dbReference type="InterPro" id="IPR003770">
    <property type="entry name" value="MLTG-like"/>
</dbReference>
<comment type="catalytic activity">
    <reaction evidence="7">
        <text>a peptidoglycan chain = a peptidoglycan chain with N-acetyl-1,6-anhydromuramyl-[peptide] at the reducing end + a peptidoglycan chain with N-acetylglucosamine at the non-reducing end.</text>
        <dbReference type="EC" id="4.2.2.29"/>
    </reaction>
</comment>
<dbReference type="PANTHER" id="PTHR30518">
    <property type="entry name" value="ENDOLYTIC MUREIN TRANSGLYCOSYLASE"/>
    <property type="match status" value="1"/>
</dbReference>
<dbReference type="GO" id="GO:0005886">
    <property type="term" value="C:plasma membrane"/>
    <property type="evidence" value="ECO:0007669"/>
    <property type="project" value="UniProtKB-SubCell"/>
</dbReference>
<evidence type="ECO:0000256" key="7">
    <source>
        <dbReference type="HAMAP-Rule" id="MF_02065"/>
    </source>
</evidence>
<dbReference type="GO" id="GO:0009252">
    <property type="term" value="P:peptidoglycan biosynthetic process"/>
    <property type="evidence" value="ECO:0007669"/>
    <property type="project" value="UniProtKB-UniRule"/>
</dbReference>
<comment type="function">
    <text evidence="7">Functions as a peptidoglycan terminase that cleaves nascent peptidoglycan strands endolytically to terminate their elongation.</text>
</comment>
<evidence type="ECO:0000313" key="9">
    <source>
        <dbReference type="Proteomes" id="UP000177942"/>
    </source>
</evidence>
<organism evidence="8 9">
    <name type="scientific">Candidatus Harrisonbacteria bacterium RIFCSPLOWO2_01_FULL_44_18</name>
    <dbReference type="NCBI Taxonomy" id="1798407"/>
    <lineage>
        <taxon>Bacteria</taxon>
        <taxon>Candidatus Harrisoniibacteriota</taxon>
    </lineage>
</organism>